<evidence type="ECO:0000256" key="2">
    <source>
        <dbReference type="RuleBase" id="RU000363"/>
    </source>
</evidence>
<dbReference type="GO" id="GO:0016491">
    <property type="term" value="F:oxidoreductase activity"/>
    <property type="evidence" value="ECO:0007669"/>
    <property type="project" value="TreeGrafter"/>
</dbReference>
<dbReference type="STRING" id="546874.SAMN04488544_3454"/>
<dbReference type="EMBL" id="LT629799">
    <property type="protein sequence ID" value="SDV01283.1"/>
    <property type="molecule type" value="Genomic_DNA"/>
</dbReference>
<dbReference type="PANTHER" id="PTHR43544">
    <property type="entry name" value="SHORT-CHAIN DEHYDROGENASE/REDUCTASE"/>
    <property type="match status" value="1"/>
</dbReference>
<sequence>MSTILVTGASRGIGAATTRRLAGQGHTVLAGARDAEALGRRVRDDPTLAGLDVRPLALDVTEDDSVAAAARQVEESLGSLDVLVNNAGVPGTWAPAAEVGPADFADVLTTNLLGPVRVTQAFLPLLLRGDRPRLVMVSSGMGSLRLQSTDPVYADIAHLPYPASKAALNMLVVQYAKGLPQVLVTAVDPGLTATEFTDHAGHSVEEGSDAVVAAALDTEGPSGRFLDREGPTPW</sequence>
<dbReference type="SUPFAM" id="SSF51735">
    <property type="entry name" value="NAD(P)-binding Rossmann-fold domains"/>
    <property type="match status" value="1"/>
</dbReference>
<dbReference type="InterPro" id="IPR051468">
    <property type="entry name" value="Fungal_SecMetab_SDRs"/>
</dbReference>
<evidence type="ECO:0000313" key="4">
    <source>
        <dbReference type="Proteomes" id="UP000198825"/>
    </source>
</evidence>
<dbReference type="Proteomes" id="UP000198825">
    <property type="component" value="Chromosome I"/>
</dbReference>
<evidence type="ECO:0000313" key="3">
    <source>
        <dbReference type="EMBL" id="SDV01283.1"/>
    </source>
</evidence>
<reference evidence="4" key="1">
    <citation type="submission" date="2016-10" db="EMBL/GenBank/DDBJ databases">
        <authorList>
            <person name="Varghese N."/>
            <person name="Submissions S."/>
        </authorList>
    </citation>
    <scope>NUCLEOTIDE SEQUENCE [LARGE SCALE GENOMIC DNA]</scope>
    <source>
        <strain evidence="4">DSM 21743</strain>
    </source>
</reference>
<dbReference type="PANTHER" id="PTHR43544:SF32">
    <property type="entry name" value="CHAIN DEHYDROGENASE, PUTATIVE (AFU_ORTHOLOGUE AFUA_5G01530)-RELATED"/>
    <property type="match status" value="1"/>
</dbReference>
<dbReference type="InterPro" id="IPR002347">
    <property type="entry name" value="SDR_fam"/>
</dbReference>
<gene>
    <name evidence="3" type="ORF">SAMN04488544_3454</name>
</gene>
<protein>
    <submittedName>
        <fullName evidence="3">Short-chain dehydrogenase</fullName>
    </submittedName>
</protein>
<dbReference type="PROSITE" id="PS00061">
    <property type="entry name" value="ADH_SHORT"/>
    <property type="match status" value="1"/>
</dbReference>
<dbReference type="InterPro" id="IPR036291">
    <property type="entry name" value="NAD(P)-bd_dom_sf"/>
</dbReference>
<organism evidence="3 4">
    <name type="scientific">Microlunatus sagamiharensis</name>
    <dbReference type="NCBI Taxonomy" id="546874"/>
    <lineage>
        <taxon>Bacteria</taxon>
        <taxon>Bacillati</taxon>
        <taxon>Actinomycetota</taxon>
        <taxon>Actinomycetes</taxon>
        <taxon>Propionibacteriales</taxon>
        <taxon>Propionibacteriaceae</taxon>
        <taxon>Microlunatus</taxon>
    </lineage>
</organism>
<evidence type="ECO:0000256" key="1">
    <source>
        <dbReference type="ARBA" id="ARBA00006484"/>
    </source>
</evidence>
<dbReference type="RefSeq" id="WP_091077163.1">
    <property type="nucleotide sequence ID" value="NZ_LT629799.1"/>
</dbReference>
<comment type="similarity">
    <text evidence="1 2">Belongs to the short-chain dehydrogenases/reductases (SDR) family.</text>
</comment>
<dbReference type="OrthoDB" id="9781117at2"/>
<dbReference type="GO" id="GO:0019748">
    <property type="term" value="P:secondary metabolic process"/>
    <property type="evidence" value="ECO:0007669"/>
    <property type="project" value="TreeGrafter"/>
</dbReference>
<keyword evidence="4" id="KW-1185">Reference proteome</keyword>
<dbReference type="GO" id="GO:0005737">
    <property type="term" value="C:cytoplasm"/>
    <property type="evidence" value="ECO:0007669"/>
    <property type="project" value="TreeGrafter"/>
</dbReference>
<dbReference type="InterPro" id="IPR020904">
    <property type="entry name" value="Sc_DH/Rdtase_CS"/>
</dbReference>
<dbReference type="PRINTS" id="PR00080">
    <property type="entry name" value="SDRFAMILY"/>
</dbReference>
<dbReference type="Gene3D" id="3.40.50.720">
    <property type="entry name" value="NAD(P)-binding Rossmann-like Domain"/>
    <property type="match status" value="1"/>
</dbReference>
<dbReference type="AlphaFoldDB" id="A0A1H2N6V5"/>
<name>A0A1H2N6V5_9ACTN</name>
<dbReference type="PRINTS" id="PR00081">
    <property type="entry name" value="GDHRDH"/>
</dbReference>
<accession>A0A1H2N6V5</accession>
<proteinExistence type="inferred from homology"/>
<dbReference type="Pfam" id="PF00106">
    <property type="entry name" value="adh_short"/>
    <property type="match status" value="1"/>
</dbReference>